<dbReference type="CDD" id="cd01886">
    <property type="entry name" value="EF-G"/>
    <property type="match status" value="1"/>
</dbReference>
<accession>A0A9N9HVH2</accession>
<dbReference type="SUPFAM" id="SSF50447">
    <property type="entry name" value="Translation proteins"/>
    <property type="match status" value="1"/>
</dbReference>
<dbReference type="Pfam" id="PF14492">
    <property type="entry name" value="EFG_III"/>
    <property type="match status" value="1"/>
</dbReference>
<evidence type="ECO:0000259" key="8">
    <source>
        <dbReference type="PROSITE" id="PS51722"/>
    </source>
</evidence>
<dbReference type="GO" id="GO:0005759">
    <property type="term" value="C:mitochondrial matrix"/>
    <property type="evidence" value="ECO:0007669"/>
    <property type="project" value="UniProtKB-ARBA"/>
</dbReference>
<feature type="region of interest" description="Disordered" evidence="7">
    <location>
        <begin position="1"/>
        <end position="52"/>
    </location>
</feature>
<dbReference type="Gene3D" id="2.40.30.10">
    <property type="entry name" value="Translation factors"/>
    <property type="match status" value="1"/>
</dbReference>
<dbReference type="InterPro" id="IPR000640">
    <property type="entry name" value="EFG_V-like"/>
</dbReference>
<dbReference type="InterPro" id="IPR005225">
    <property type="entry name" value="Small_GTP-bd"/>
</dbReference>
<comment type="function">
    <text evidence="5">Catalyzes the GTP-dependent ribosomal translocation step during translation elongation. During this step, the ribosome changes from the pre-translocational (PRE) to the post-translocational (POST) state as the newly formed A-site-bound peptidyl-tRNA and P-site-bound deacylated tRNA move to the P and E sites, respectively. Catalyzes the coordinated movement of the two tRNA molecules, the mRNA and conformational changes in the ribosome.</text>
</comment>
<reference evidence="9" key="1">
    <citation type="submission" date="2021-06" db="EMBL/GenBank/DDBJ databases">
        <authorList>
            <person name="Kallberg Y."/>
            <person name="Tangrot J."/>
            <person name="Rosling A."/>
        </authorList>
    </citation>
    <scope>NUCLEOTIDE SEQUENCE</scope>
    <source>
        <strain evidence="9">MA453B</strain>
    </source>
</reference>
<feature type="domain" description="Tr-type G" evidence="8">
    <location>
        <begin position="463"/>
        <end position="751"/>
    </location>
</feature>
<proteinExistence type="inferred from homology"/>
<dbReference type="InterPro" id="IPR027417">
    <property type="entry name" value="P-loop_NTPase"/>
</dbReference>
<comment type="similarity">
    <text evidence="6">Belongs to the TRAFAC class translation factor GTPase superfamily. Classic translation factor GTPase family. EF-G/EF-2 subfamily.</text>
</comment>
<dbReference type="GO" id="GO:0005525">
    <property type="term" value="F:GTP binding"/>
    <property type="evidence" value="ECO:0007669"/>
    <property type="project" value="UniProtKB-UniRule"/>
</dbReference>
<dbReference type="FunFam" id="3.40.50.300:FF:000514">
    <property type="entry name" value="Ribosome-releasing factor 2, mitochondrial"/>
    <property type="match status" value="1"/>
</dbReference>
<dbReference type="CDD" id="cd04092">
    <property type="entry name" value="mtEFG2_II_like"/>
    <property type="match status" value="1"/>
</dbReference>
<feature type="compositionally biased region" description="Basic and acidic residues" evidence="7">
    <location>
        <begin position="22"/>
        <end position="40"/>
    </location>
</feature>
<comment type="caution">
    <text evidence="9">The sequence shown here is derived from an EMBL/GenBank/DDBJ whole genome shotgun (WGS) entry which is preliminary data.</text>
</comment>
<dbReference type="PROSITE" id="PS51722">
    <property type="entry name" value="G_TR_2"/>
    <property type="match status" value="1"/>
</dbReference>
<dbReference type="InterPro" id="IPR035649">
    <property type="entry name" value="EFG_V"/>
</dbReference>
<organism evidence="9 10">
    <name type="scientific">Dentiscutata erythropus</name>
    <dbReference type="NCBI Taxonomy" id="1348616"/>
    <lineage>
        <taxon>Eukaryota</taxon>
        <taxon>Fungi</taxon>
        <taxon>Fungi incertae sedis</taxon>
        <taxon>Mucoromycota</taxon>
        <taxon>Glomeromycotina</taxon>
        <taxon>Glomeromycetes</taxon>
        <taxon>Diversisporales</taxon>
        <taxon>Gigasporaceae</taxon>
        <taxon>Dentiscutata</taxon>
    </lineage>
</organism>
<evidence type="ECO:0000256" key="5">
    <source>
        <dbReference type="ARBA" id="ARBA00024731"/>
    </source>
</evidence>
<keyword evidence="2 6" id="KW-0648">Protein biosynthesis</keyword>
<dbReference type="Gene3D" id="3.30.70.870">
    <property type="entry name" value="Elongation Factor G (Translational Gtpase), domain 3"/>
    <property type="match status" value="1"/>
</dbReference>
<dbReference type="CDD" id="cd16262">
    <property type="entry name" value="EFG_III"/>
    <property type="match status" value="1"/>
</dbReference>
<dbReference type="EMBL" id="CAJVPY010009424">
    <property type="protein sequence ID" value="CAG8708586.1"/>
    <property type="molecule type" value="Genomic_DNA"/>
</dbReference>
<dbReference type="InterPro" id="IPR031157">
    <property type="entry name" value="G_TR_CS"/>
</dbReference>
<comment type="subcellular location">
    <subcellularLocation>
        <location evidence="6">Mitochondrion</location>
    </subcellularLocation>
</comment>
<keyword evidence="10" id="KW-1185">Reference proteome</keyword>
<dbReference type="InterPro" id="IPR041095">
    <property type="entry name" value="EFG_II"/>
</dbReference>
<dbReference type="HAMAP" id="MF_03059">
    <property type="entry name" value="mEF_G_2"/>
    <property type="match status" value="1"/>
</dbReference>
<evidence type="ECO:0000256" key="6">
    <source>
        <dbReference type="HAMAP-Rule" id="MF_03059"/>
    </source>
</evidence>
<dbReference type="SUPFAM" id="SSF54980">
    <property type="entry name" value="EF-G C-terminal domain-like"/>
    <property type="match status" value="2"/>
</dbReference>
<dbReference type="SUPFAM" id="SSF52540">
    <property type="entry name" value="P-loop containing nucleoside triphosphate hydrolases"/>
    <property type="match status" value="1"/>
</dbReference>
<dbReference type="NCBIfam" id="TIGR00231">
    <property type="entry name" value="small_GTP"/>
    <property type="match status" value="1"/>
</dbReference>
<dbReference type="InterPro" id="IPR009022">
    <property type="entry name" value="EFG_III"/>
</dbReference>
<dbReference type="GO" id="GO:0032543">
    <property type="term" value="P:mitochondrial translation"/>
    <property type="evidence" value="ECO:0007669"/>
    <property type="project" value="UniProtKB-UniRule"/>
</dbReference>
<evidence type="ECO:0000256" key="7">
    <source>
        <dbReference type="SAM" id="MobiDB-lite"/>
    </source>
</evidence>
<dbReference type="Gene3D" id="3.30.70.240">
    <property type="match status" value="1"/>
</dbReference>
<dbReference type="InterPro" id="IPR009000">
    <property type="entry name" value="Transl_B-barrel_sf"/>
</dbReference>
<gene>
    <name evidence="6" type="primary">MEF2</name>
    <name evidence="9" type="ORF">DERYTH_LOCUS13433</name>
</gene>
<dbReference type="InterPro" id="IPR035647">
    <property type="entry name" value="EFG_III/V"/>
</dbReference>
<dbReference type="InterPro" id="IPR020568">
    <property type="entry name" value="Ribosomal_Su5_D2-typ_SF"/>
</dbReference>
<dbReference type="Gene3D" id="3.40.50.300">
    <property type="entry name" value="P-loop containing nucleotide triphosphate hydrolases"/>
    <property type="match status" value="1"/>
</dbReference>
<feature type="binding site" evidence="6">
    <location>
        <begin position="536"/>
        <end position="540"/>
    </location>
    <ligand>
        <name>GTP</name>
        <dbReference type="ChEBI" id="CHEBI:37565"/>
    </ligand>
</feature>
<feature type="binding site" evidence="6">
    <location>
        <begin position="472"/>
        <end position="479"/>
    </location>
    <ligand>
        <name>GTP</name>
        <dbReference type="ChEBI" id="CHEBI:37565"/>
    </ligand>
</feature>
<dbReference type="InterPro" id="IPR014721">
    <property type="entry name" value="Ribsml_uS5_D2-typ_fold_subgr"/>
</dbReference>
<evidence type="ECO:0000313" key="9">
    <source>
        <dbReference type="EMBL" id="CAG8708586.1"/>
    </source>
</evidence>
<dbReference type="PANTHER" id="PTHR43261">
    <property type="entry name" value="TRANSLATION ELONGATION FACTOR G-RELATED"/>
    <property type="match status" value="1"/>
</dbReference>
<dbReference type="GO" id="GO:0032790">
    <property type="term" value="P:ribosome disassembly"/>
    <property type="evidence" value="ECO:0007669"/>
    <property type="project" value="UniProtKB-UniRule"/>
</dbReference>
<keyword evidence="4 6" id="KW-0342">GTP-binding</keyword>
<dbReference type="OrthoDB" id="198619at2759"/>
<dbReference type="PANTHER" id="PTHR43261:SF1">
    <property type="entry name" value="RIBOSOME-RELEASING FACTOR 2, MITOCHONDRIAL"/>
    <property type="match status" value="1"/>
</dbReference>
<feature type="compositionally biased region" description="Basic and acidic residues" evidence="7">
    <location>
        <begin position="1"/>
        <end position="13"/>
    </location>
</feature>
<feature type="binding site" evidence="6">
    <location>
        <begin position="590"/>
        <end position="593"/>
    </location>
    <ligand>
        <name>GTP</name>
        <dbReference type="ChEBI" id="CHEBI:37565"/>
    </ligand>
</feature>
<sequence length="1226" mass="137148">MSKENKDTKKPEDIDFSTKALHGLDKKGDQIKKYEKERNDFPNLSPLPTDPLDQLRKICARQNDIMTNPLKESQAKATLSNLSKGQSGGLIAEKNSSKLIKKLETFQTPKDKTIPLRPPSAKFSGLNYSSKSVSSIESNIEYFEKLASKVIPINEKKEKPISLSAVQPKLEKRKMFSLPNAPDASNFFVNPDYSVAFFKKLPSEDKIKTTKKSLSLPISSKSETVQHSISSISSAAPAINELKTTTTISQPDKQTDSSKDETKISNIFSVNTVSSPISYTSSNLNSQNFTNQEGFDEHKGRRIARLRKKFETKRAVVNIASMLNLPKIGIKDLYYDTQQHIDKKSQDFFQIGPLFAKVECMYHPSLPILKKDPRINGSFLTFSNIEHAKNPDVNNWFEDAQKIILKSNQKIVKNNIDRKNGFENFGYKDCSEIWASDVIICENNVLLCKKVGFINDEFNYSISKTRNIGIIAHIDAGKTTTTERMLYYAGHTRRIGDVDDGTTVMDYLKQERERGITITSAAITFAWRNYRINLIDTPGHVDFTVEVERSIRVLDGAVTILDAVSGVEAQTQTVWAQANRYNVPRIAYVNKMDRVGARFGKTVKEMKYKLGSIPLVCQIPVMQKDNRGNILFCGIVDLLDMQVLDWNKDPKGSIINKTPLTDKYPIMGLYDEAIKCRSSLIEALSEMDDNMLDLFLSAEDHMKISVEDAKQALRRVTLRGKAVPVFCGASFRNIGVQPLMDAVIDYLPCPLDRPAPIASLSDAEPVEILPKENEKLCALAFKVIHDNKRGPMVFVRVYSGKLDSHMTLYNTNTQHKERVNKLLQMYASDVEEIPSITAGNIGVIIGLKETRTGDTLIQFNDTRKSLRLQTIDIPAPVFFRVVEAAGISEEKPLEEALKNILREDPSLHVHIDQDSGQTLISGMGELHLEIVKDRLLNDFKVKAELGKMRISYRETVVTDKIDHTYLYEREVMGKRVKAQISLTITPLYENDQGSFKEGGNRITLNLTKKTILSDELDQSINSQETNELINLSFEEISNAVYTGIISSLYRGPILGFPITKLSINVHSLRLFGAESTKTAISTCASQALADALKGRNLVLLEPLMNVNIDVPEEHLGVVLGDLTGTRRGNVLGLETSGNVFDNFDNNIETYIPSDSTFFSSNNNNDTVVNPKRVIHAHVPLSTMLGYSSSLRSLTGGTASFDMRLSSFGIMSDDRAKAVIREMQGGF</sequence>
<name>A0A9N9HVH2_9GLOM</name>
<dbReference type="InterPro" id="IPR053905">
    <property type="entry name" value="EF-G-like_DII"/>
</dbReference>
<evidence type="ECO:0000313" key="10">
    <source>
        <dbReference type="Proteomes" id="UP000789405"/>
    </source>
</evidence>
<dbReference type="InterPro" id="IPR030851">
    <property type="entry name" value="EFG2"/>
</dbReference>
<dbReference type="SMART" id="SM00889">
    <property type="entry name" value="EFG_IV"/>
    <property type="match status" value="1"/>
</dbReference>
<dbReference type="CDD" id="cd03713">
    <property type="entry name" value="EFG_mtEFG_C"/>
    <property type="match status" value="1"/>
</dbReference>
<evidence type="ECO:0000256" key="3">
    <source>
        <dbReference type="ARBA" id="ARBA00023128"/>
    </source>
</evidence>
<evidence type="ECO:0000256" key="4">
    <source>
        <dbReference type="ARBA" id="ARBA00023134"/>
    </source>
</evidence>
<dbReference type="Pfam" id="PF00679">
    <property type="entry name" value="EFG_C"/>
    <property type="match status" value="2"/>
</dbReference>
<dbReference type="Pfam" id="PF00009">
    <property type="entry name" value="GTP_EFTU"/>
    <property type="match status" value="1"/>
</dbReference>
<dbReference type="SUPFAM" id="SSF54211">
    <property type="entry name" value="Ribosomal protein S5 domain 2-like"/>
    <property type="match status" value="1"/>
</dbReference>
<protein>
    <recommendedName>
        <fullName evidence="6">Ribosome-releasing factor 2, mitochondrial</fullName>
        <shortName evidence="6">RRF2mt</shortName>
    </recommendedName>
    <alternativeName>
        <fullName evidence="6">Elongation factor G 2, mitochondrial</fullName>
        <shortName evidence="6">EF-G2mt</shortName>
        <shortName evidence="6">mEF-G 2</shortName>
    </alternativeName>
</protein>
<dbReference type="SMART" id="SM00838">
    <property type="entry name" value="EFG_C"/>
    <property type="match status" value="1"/>
</dbReference>
<dbReference type="Proteomes" id="UP000789405">
    <property type="component" value="Unassembled WGS sequence"/>
</dbReference>
<dbReference type="PRINTS" id="PR00315">
    <property type="entry name" value="ELONGATNFCT"/>
</dbReference>
<evidence type="ECO:0000256" key="1">
    <source>
        <dbReference type="ARBA" id="ARBA00022741"/>
    </source>
</evidence>
<dbReference type="GO" id="GO:0003924">
    <property type="term" value="F:GTPase activity"/>
    <property type="evidence" value="ECO:0007669"/>
    <property type="project" value="UniProtKB-UniRule"/>
</dbReference>
<dbReference type="AlphaFoldDB" id="A0A9N9HVH2"/>
<comment type="function">
    <text evidence="6">Mitochondrial GTPase that mediates the disassembly of ribosomes from messenger RNA at the termination of mitochondrial protein biosynthesis. Not involved in the GTP-dependent ribosomal translocation step during translation elongation.</text>
</comment>
<dbReference type="InterPro" id="IPR000795">
    <property type="entry name" value="T_Tr_GTP-bd_dom"/>
</dbReference>
<keyword evidence="3 6" id="KW-0496">Mitochondrion</keyword>
<evidence type="ECO:0000256" key="2">
    <source>
        <dbReference type="ARBA" id="ARBA00022917"/>
    </source>
</evidence>
<dbReference type="Pfam" id="PF22042">
    <property type="entry name" value="EF-G_D2"/>
    <property type="match status" value="1"/>
</dbReference>
<dbReference type="InterPro" id="IPR005517">
    <property type="entry name" value="Transl_elong_EFG/EF2_IV"/>
</dbReference>
<dbReference type="PROSITE" id="PS00301">
    <property type="entry name" value="G_TR_1"/>
    <property type="match status" value="1"/>
</dbReference>
<keyword evidence="1 6" id="KW-0547">Nucleotide-binding</keyword>
<dbReference type="Gene3D" id="3.30.230.10">
    <property type="match status" value="1"/>
</dbReference>